<proteinExistence type="evidence at transcript level"/>
<evidence type="ECO:0000313" key="2">
    <source>
        <dbReference type="EMBL" id="ALX72009.1"/>
    </source>
</evidence>
<sequence length="97" mass="11028">MFSDEEFSYKSQQRHIPQKGQNPCLPQKETKPCPPQKVPCPPKRPPCPKYPPCIPYPRPCPPQYPSICPNHILGSGTNRVSQNAVTRLQSSLHHWLS</sequence>
<dbReference type="EMBL" id="KR632564">
    <property type="protein sequence ID" value="ALX72009.1"/>
    <property type="molecule type" value="mRNA"/>
</dbReference>
<reference evidence="2" key="2">
    <citation type="journal article" date="2016" name="Mol. Biol. Evol.">
        <title>Comparative Genomics Identifies Epidermal Proteins Associated with the Evolution of the Turtle Shell.</title>
        <authorList>
            <person name="Holthaus K.B."/>
            <person name="Strasser B."/>
            <person name="Sipos W."/>
            <person name="Schmidt H.A."/>
            <person name="Mlitz V."/>
            <person name="Sukseree S."/>
            <person name="Weissenbacher A."/>
            <person name="Tschachler E."/>
            <person name="Alibardi L."/>
            <person name="Eckhart L."/>
        </authorList>
    </citation>
    <scope>NUCLEOTIDE SEQUENCE</scope>
    <source>
        <strain evidence="2">EoVie141</strain>
        <tissue evidence="2">Tail</tissue>
    </source>
</reference>
<dbReference type="AlphaFoldDB" id="A0A0U4HEU5"/>
<organism evidence="2">
    <name type="scientific">Emys orbicularis</name>
    <name type="common">European pond turtle</name>
    <dbReference type="NCBI Taxonomy" id="82168"/>
    <lineage>
        <taxon>Eukaryota</taxon>
        <taxon>Metazoa</taxon>
        <taxon>Chordata</taxon>
        <taxon>Craniata</taxon>
        <taxon>Vertebrata</taxon>
        <taxon>Euteleostomi</taxon>
        <taxon>Archelosauria</taxon>
        <taxon>Testudinata</taxon>
        <taxon>Testudines</taxon>
        <taxon>Cryptodira</taxon>
        <taxon>Durocryptodira</taxon>
        <taxon>Testudinoidea</taxon>
        <taxon>Emydidae</taxon>
        <taxon>Emys</taxon>
    </lineage>
</organism>
<name>A0A0U4HEU5_EMYOR</name>
<protein>
    <submittedName>
        <fullName evidence="2">Beta-b4</fullName>
    </submittedName>
</protein>
<reference evidence="2" key="1">
    <citation type="submission" date="2015-05" db="EMBL/GenBank/DDBJ databases">
        <authorList>
            <person name="Wang D.B."/>
            <person name="Wang M."/>
        </authorList>
    </citation>
    <scope>NUCLEOTIDE SEQUENCE</scope>
    <source>
        <strain evidence="2">EoVie141</strain>
        <tissue evidence="2">Tail</tissue>
    </source>
</reference>
<accession>A0A0U4HEU5</accession>
<evidence type="ECO:0000256" key="1">
    <source>
        <dbReference type="SAM" id="MobiDB-lite"/>
    </source>
</evidence>
<feature type="region of interest" description="Disordered" evidence="1">
    <location>
        <begin position="1"/>
        <end position="40"/>
    </location>
</feature>